<sequence>MLFTAGEIKDAASEQVFNLHVACRFTDSCFYSVFRQPHIFAGKGNFARCVHTEKLASWILKYAAHDTRGLIQFCFDDIHSADAYAALQLALVIMGNQPVDEARYSRFSAAGGAAEQHDFTCTYRKRNIY</sequence>
<protein>
    <submittedName>
        <fullName evidence="1">Uncharacterized protein</fullName>
    </submittedName>
</protein>
<name>A0A644Z053_9ZZZZ</name>
<dbReference type="AlphaFoldDB" id="A0A644Z053"/>
<evidence type="ECO:0000313" key="1">
    <source>
        <dbReference type="EMBL" id="MPM34250.1"/>
    </source>
</evidence>
<dbReference type="EMBL" id="VSSQ01006916">
    <property type="protein sequence ID" value="MPM34250.1"/>
    <property type="molecule type" value="Genomic_DNA"/>
</dbReference>
<reference evidence="1" key="1">
    <citation type="submission" date="2019-08" db="EMBL/GenBank/DDBJ databases">
        <authorList>
            <person name="Kucharzyk K."/>
            <person name="Murdoch R.W."/>
            <person name="Higgins S."/>
            <person name="Loffler F."/>
        </authorList>
    </citation>
    <scope>NUCLEOTIDE SEQUENCE</scope>
</reference>
<comment type="caution">
    <text evidence="1">The sequence shown here is derived from an EMBL/GenBank/DDBJ whole genome shotgun (WGS) entry which is preliminary data.</text>
</comment>
<gene>
    <name evidence="1" type="ORF">SDC9_80832</name>
</gene>
<organism evidence="1">
    <name type="scientific">bioreactor metagenome</name>
    <dbReference type="NCBI Taxonomy" id="1076179"/>
    <lineage>
        <taxon>unclassified sequences</taxon>
        <taxon>metagenomes</taxon>
        <taxon>ecological metagenomes</taxon>
    </lineage>
</organism>
<accession>A0A644Z053</accession>
<proteinExistence type="predicted"/>